<dbReference type="InterPro" id="IPR036366">
    <property type="entry name" value="PGBDSf"/>
</dbReference>
<evidence type="ECO:0000259" key="2">
    <source>
        <dbReference type="Pfam" id="PF01471"/>
    </source>
</evidence>
<dbReference type="AlphaFoldDB" id="A0A239C1R1"/>
<evidence type="ECO:0000313" key="4">
    <source>
        <dbReference type="Proteomes" id="UP000198407"/>
    </source>
</evidence>
<reference evidence="4" key="1">
    <citation type="submission" date="2017-06" db="EMBL/GenBank/DDBJ databases">
        <authorList>
            <person name="Varghese N."/>
            <person name="Submissions S."/>
        </authorList>
    </citation>
    <scope>NUCLEOTIDE SEQUENCE [LARGE SCALE GENOMIC DNA]</scope>
    <source>
        <strain evidence="4">DSM 22348</strain>
    </source>
</reference>
<keyword evidence="4" id="KW-1185">Reference proteome</keyword>
<proteinExistence type="predicted"/>
<dbReference type="Pfam" id="PF01471">
    <property type="entry name" value="PG_binding_1"/>
    <property type="match status" value="1"/>
</dbReference>
<dbReference type="OrthoDB" id="2080452at2"/>
<dbReference type="InterPro" id="IPR002477">
    <property type="entry name" value="Peptidoglycan-bd-like"/>
</dbReference>
<name>A0A239C1R1_9PSED</name>
<accession>A0A239C1R1</accession>
<dbReference type="STRING" id="1215104.GCA_000730585_02297"/>
<dbReference type="EMBL" id="FZOL01000003">
    <property type="protein sequence ID" value="SNS14235.1"/>
    <property type="molecule type" value="Genomic_DNA"/>
</dbReference>
<gene>
    <name evidence="3" type="ORF">SAMN05444352_103329</name>
</gene>
<dbReference type="Proteomes" id="UP000198407">
    <property type="component" value="Unassembled WGS sequence"/>
</dbReference>
<organism evidence="3 4">
    <name type="scientific">Pseudomonas japonica</name>
    <dbReference type="NCBI Taxonomy" id="256466"/>
    <lineage>
        <taxon>Bacteria</taxon>
        <taxon>Pseudomonadati</taxon>
        <taxon>Pseudomonadota</taxon>
        <taxon>Gammaproteobacteria</taxon>
        <taxon>Pseudomonadales</taxon>
        <taxon>Pseudomonadaceae</taxon>
        <taxon>Pseudomonas</taxon>
    </lineage>
</organism>
<feature type="domain" description="Peptidoglycan binding-like" evidence="2">
    <location>
        <begin position="154"/>
        <end position="204"/>
    </location>
</feature>
<protein>
    <submittedName>
        <fullName evidence="3">Putative peptidoglycan binding domain-containing protein</fullName>
    </submittedName>
</protein>
<dbReference type="RefSeq" id="WP_042126192.1">
    <property type="nucleotide sequence ID" value="NZ_FZOL01000003.1"/>
</dbReference>
<sequence length="228" mass="25079">MALRHEIVQGDSVARLAAEHGFFPETLWDHPENAELKALRASMNVLAPGDVLYIPDKRESHASCATGQRHVFRRRAVPMLFSIQLLDGRSPRANLPYRLELEELTLEGQTSADGCIERYIPNATRRGRLRVGDGLVDAILDFGHMDPADLADGLRKRLSNLGYRPRDAAEDPDGLFLRAALRLFQANTGLPVSGEDDADTRAALARSHDEAGVYQKATAPHAPTPDTP</sequence>
<evidence type="ECO:0000256" key="1">
    <source>
        <dbReference type="SAM" id="MobiDB-lite"/>
    </source>
</evidence>
<evidence type="ECO:0000313" key="3">
    <source>
        <dbReference type="EMBL" id="SNS14235.1"/>
    </source>
</evidence>
<dbReference type="Gene3D" id="1.10.101.10">
    <property type="entry name" value="PGBD-like superfamily/PGBD"/>
    <property type="match status" value="1"/>
</dbReference>
<feature type="region of interest" description="Disordered" evidence="1">
    <location>
        <begin position="204"/>
        <end position="228"/>
    </location>
</feature>
<dbReference type="InterPro" id="IPR036365">
    <property type="entry name" value="PGBD-like_sf"/>
</dbReference>
<dbReference type="SUPFAM" id="SSF47090">
    <property type="entry name" value="PGBD-like"/>
    <property type="match status" value="1"/>
</dbReference>